<reference evidence="1" key="1">
    <citation type="journal article" date="2019" name="MBio">
        <title>Virus Genomes from Deep Sea Sediments Expand the Ocean Megavirome and Support Independent Origins of Viral Gigantism.</title>
        <authorList>
            <person name="Backstrom D."/>
            <person name="Yutin N."/>
            <person name="Jorgensen S.L."/>
            <person name="Dharamshi J."/>
            <person name="Homa F."/>
            <person name="Zaremba-Niedwiedzka K."/>
            <person name="Spang A."/>
            <person name="Wolf Y.I."/>
            <person name="Koonin E.V."/>
            <person name="Ettema T.J."/>
        </authorList>
    </citation>
    <scope>NUCLEOTIDE SEQUENCE</scope>
</reference>
<gene>
    <name evidence="1" type="ORF">LCMiAC01_02690</name>
</gene>
<evidence type="ECO:0000313" key="1">
    <source>
        <dbReference type="EMBL" id="QBK88592.1"/>
    </source>
</evidence>
<name>A0A481YZB4_9VIRU</name>
<sequence length="171" mass="19360">MYATILSGTQQQNLYRQSALMNDYEYCGPWDKMATVQRKIDNDIMDLLIPNGSEIMLMPGTPYKVCYSMEIKNVDSKKVCTRRYDKNAIILCDHTTAIASSGRIMVDKDINNIKINGQICSLRVEKDPYVLYLTKGTRLLLPSGTKISVPDSSDHSIYNKCITIGETEIYV</sequence>
<accession>A0A481YZB4</accession>
<dbReference type="EMBL" id="MK500392">
    <property type="protein sequence ID" value="QBK88592.1"/>
    <property type="molecule type" value="Genomic_DNA"/>
</dbReference>
<organism evidence="1">
    <name type="scientific">Mimivirus LCMiAC01</name>
    <dbReference type="NCBI Taxonomy" id="2506608"/>
    <lineage>
        <taxon>Viruses</taxon>
        <taxon>Varidnaviria</taxon>
        <taxon>Bamfordvirae</taxon>
        <taxon>Nucleocytoviricota</taxon>
        <taxon>Megaviricetes</taxon>
        <taxon>Imitervirales</taxon>
        <taxon>Mimiviridae</taxon>
        <taxon>Klosneuvirinae</taxon>
    </lineage>
</organism>
<proteinExistence type="predicted"/>
<protein>
    <submittedName>
        <fullName evidence="1">Uncharacterized protein</fullName>
    </submittedName>
</protein>